<dbReference type="GO" id="GO:0008033">
    <property type="term" value="P:tRNA processing"/>
    <property type="evidence" value="ECO:0007669"/>
    <property type="project" value="UniProtKB-KW"/>
</dbReference>
<dbReference type="GO" id="GO:0005655">
    <property type="term" value="C:nucleolar ribonuclease P complex"/>
    <property type="evidence" value="ECO:0007669"/>
    <property type="project" value="TreeGrafter"/>
</dbReference>
<dbReference type="PANTHER" id="PTHR14742:SF0">
    <property type="entry name" value="RIBONUCLEASE P PROTEIN SUBUNIT P21"/>
    <property type="match status" value="1"/>
</dbReference>
<dbReference type="Pfam" id="PF04032">
    <property type="entry name" value="Rpr2"/>
    <property type="match status" value="1"/>
</dbReference>
<evidence type="ECO:0000313" key="6">
    <source>
        <dbReference type="EnsemblMetazoa" id="CJA10374.1"/>
    </source>
</evidence>
<evidence type="ECO:0000256" key="1">
    <source>
        <dbReference type="ARBA" id="ARBA00022694"/>
    </source>
</evidence>
<evidence type="ECO:0000256" key="4">
    <source>
        <dbReference type="ARBA" id="ARBA00038402"/>
    </source>
</evidence>
<evidence type="ECO:0000256" key="5">
    <source>
        <dbReference type="SAM" id="MobiDB-lite"/>
    </source>
</evidence>
<reference evidence="7" key="1">
    <citation type="submission" date="2010-08" db="EMBL/GenBank/DDBJ databases">
        <authorList>
            <consortium name="Caenorhabditis japonica Sequencing Consortium"/>
            <person name="Wilson R.K."/>
        </authorList>
    </citation>
    <scope>NUCLEOTIDE SEQUENCE [LARGE SCALE GENOMIC DNA]</scope>
    <source>
        <strain evidence="7">DF5081</strain>
    </source>
</reference>
<keyword evidence="1" id="KW-0819">tRNA processing</keyword>
<comment type="similarity">
    <text evidence="4">Belongs to the eukaryotic/archaeal RNase P protein component 4 family.</text>
</comment>
<evidence type="ECO:0000313" key="7">
    <source>
        <dbReference type="Proteomes" id="UP000005237"/>
    </source>
</evidence>
<name>A0A8R1DRP8_CAEJA</name>
<proteinExistence type="inferred from homology"/>
<dbReference type="AlphaFoldDB" id="A0A8R1DRP8"/>
<dbReference type="InterPro" id="IPR007175">
    <property type="entry name" value="Rpr2/Snm1/Rpp21"/>
</dbReference>
<dbReference type="Proteomes" id="UP000005237">
    <property type="component" value="Unassembled WGS sequence"/>
</dbReference>
<organism evidence="6 7">
    <name type="scientific">Caenorhabditis japonica</name>
    <dbReference type="NCBI Taxonomy" id="281687"/>
    <lineage>
        <taxon>Eukaryota</taxon>
        <taxon>Metazoa</taxon>
        <taxon>Ecdysozoa</taxon>
        <taxon>Nematoda</taxon>
        <taxon>Chromadorea</taxon>
        <taxon>Rhabditida</taxon>
        <taxon>Rhabditina</taxon>
        <taxon>Rhabditomorpha</taxon>
        <taxon>Rhabditoidea</taxon>
        <taxon>Rhabditidae</taxon>
        <taxon>Peloderinae</taxon>
        <taxon>Caenorhabditis</taxon>
    </lineage>
</organism>
<evidence type="ECO:0000256" key="3">
    <source>
        <dbReference type="ARBA" id="ARBA00022833"/>
    </source>
</evidence>
<dbReference type="EnsemblMetazoa" id="CJA10374.1">
    <property type="protein sequence ID" value="CJA10374.1"/>
    <property type="gene ID" value="WBGene00129578"/>
</dbReference>
<sequence length="137" mass="15820">MGRSKKGQQEKEGKKKNAKNKLGYGRAVHLHRCAVFLSNLGTKQNDGFSKISRHISKLCRQVMDSEMVQLDRKQKQQFCKNCREVLVGSFEKSQLTVKQRGSITEKCGKCHKERNYMTKDGYGKLLKERMDAKKHND</sequence>
<keyword evidence="3" id="KW-0862">Zinc</keyword>
<reference evidence="6" key="2">
    <citation type="submission" date="2022-06" db="UniProtKB">
        <authorList>
            <consortium name="EnsemblMetazoa"/>
        </authorList>
    </citation>
    <scope>IDENTIFICATION</scope>
    <source>
        <strain evidence="6">DF5081</strain>
    </source>
</reference>
<dbReference type="SMR" id="A0A8R1DRP8"/>
<protein>
    <submittedName>
        <fullName evidence="6">Uncharacterized protein</fullName>
    </submittedName>
</protein>
<keyword evidence="7" id="KW-1185">Reference proteome</keyword>
<dbReference type="OMA" id="QKQQFCK"/>
<keyword evidence="2" id="KW-0479">Metal-binding</keyword>
<dbReference type="PANTHER" id="PTHR14742">
    <property type="entry name" value="RIBONUCLEASE P SUBUNIT P21"/>
    <property type="match status" value="1"/>
</dbReference>
<accession>A0A8R1DRP8</accession>
<feature type="region of interest" description="Disordered" evidence="5">
    <location>
        <begin position="1"/>
        <end position="21"/>
    </location>
</feature>
<evidence type="ECO:0000256" key="2">
    <source>
        <dbReference type="ARBA" id="ARBA00022723"/>
    </source>
</evidence>
<dbReference type="GO" id="GO:0046872">
    <property type="term" value="F:metal ion binding"/>
    <property type="evidence" value="ECO:0007669"/>
    <property type="project" value="UniProtKB-KW"/>
</dbReference>